<dbReference type="RefSeq" id="WP_368374650.1">
    <property type="nucleotide sequence ID" value="NZ_JBFRYB010000001.1"/>
</dbReference>
<gene>
    <name evidence="2" type="ORF">AB4875_03455</name>
</gene>
<sequence>MTQLQQAVQNHDASAVAELAAQYSLIAIIAVGIASCFAGLL</sequence>
<keyword evidence="1" id="KW-1133">Transmembrane helix</keyword>
<accession>A0ABV3TTQ7</accession>
<comment type="caution">
    <text evidence="2">The sequence shown here is derived from an EMBL/GenBank/DDBJ whole genome shotgun (WGS) entry which is preliminary data.</text>
</comment>
<evidence type="ECO:0000313" key="2">
    <source>
        <dbReference type="EMBL" id="MEX1664529.1"/>
    </source>
</evidence>
<protein>
    <submittedName>
        <fullName evidence="2">Uncharacterized protein</fullName>
    </submittedName>
</protein>
<proteinExistence type="predicted"/>
<dbReference type="Proteomes" id="UP001557484">
    <property type="component" value="Unassembled WGS sequence"/>
</dbReference>
<keyword evidence="3" id="KW-1185">Reference proteome</keyword>
<name>A0ABV3TTQ7_9GAMM</name>
<feature type="transmembrane region" description="Helical" evidence="1">
    <location>
        <begin position="20"/>
        <end position="40"/>
    </location>
</feature>
<organism evidence="2 3">
    <name type="scientific">Zhongshania arctica</name>
    <dbReference type="NCBI Taxonomy" id="3238302"/>
    <lineage>
        <taxon>Bacteria</taxon>
        <taxon>Pseudomonadati</taxon>
        <taxon>Pseudomonadota</taxon>
        <taxon>Gammaproteobacteria</taxon>
        <taxon>Cellvibrionales</taxon>
        <taxon>Spongiibacteraceae</taxon>
        <taxon>Zhongshania</taxon>
    </lineage>
</organism>
<reference evidence="2 3" key="1">
    <citation type="journal article" date="2011" name="Int. J. Syst. Evol. Microbiol.">
        <title>Zhongshania antarctica gen. nov., sp. nov. and Zhongshania guokunii sp. nov., gammaproteobacteria respectively isolated from coastal attached (fast) ice and surface seawater of the Antarctic.</title>
        <authorList>
            <person name="Li H.J."/>
            <person name="Zhang X.Y."/>
            <person name="Chen C.X."/>
            <person name="Zhang Y.J."/>
            <person name="Gao Z.M."/>
            <person name="Yu Y."/>
            <person name="Chen X.L."/>
            <person name="Chen B."/>
            <person name="Zhang Y.Z."/>
        </authorList>
    </citation>
    <scope>NUCLEOTIDE SEQUENCE [LARGE SCALE GENOMIC DNA]</scope>
    <source>
        <strain evidence="2 3">R06B22</strain>
    </source>
</reference>
<evidence type="ECO:0000256" key="1">
    <source>
        <dbReference type="SAM" id="Phobius"/>
    </source>
</evidence>
<dbReference type="EMBL" id="JBFRYB010000001">
    <property type="protein sequence ID" value="MEX1664529.1"/>
    <property type="molecule type" value="Genomic_DNA"/>
</dbReference>
<keyword evidence="1" id="KW-0472">Membrane</keyword>
<evidence type="ECO:0000313" key="3">
    <source>
        <dbReference type="Proteomes" id="UP001557484"/>
    </source>
</evidence>
<keyword evidence="1" id="KW-0812">Transmembrane</keyword>